<dbReference type="InterPro" id="IPR002052">
    <property type="entry name" value="DNA_methylase_N6_adenine_CS"/>
</dbReference>
<dbReference type="HOGENOM" id="CLU_024927_0_0_11"/>
<sequence length="408" mass="45829">MRISELEVVGIPIEELKPYDNNAKLHTREQIDAVEASIKEFGFRNPVIAWHNEDGIAEIVAGHARTTAARNLGMEDVPCIFVDDLTDAQRRALTLADNKTTMMTGFDEDMLAYELDVLADEFDMADFGFADSLGDAIEDVDVEEDEVPEVVECRAKRGEIWQLGAHRIMCGDSTCREDVEKLGGGGFCDLLLTDPPYNVALGQHMRPSELKQLHRRTDGLVIENDSWDDDDAFVAFLKSAFDNAMEVLNPGAAFYIWHADSQRMNFLRACELSGMTVRECLVWAKNTFALGRQDYQWRHEPCLYGWKDGAAHSWYSDRKQSTVLEFDKPSVNAEHPTMKPVGLMAYLIRNSTKEGDTVLDVFGGSGSTLMACEGMGRRCLSMELDPHYCDVIITRWENATGKTAMKLE</sequence>
<evidence type="ECO:0000256" key="1">
    <source>
        <dbReference type="ARBA" id="ARBA00006594"/>
    </source>
</evidence>
<evidence type="ECO:0000256" key="3">
    <source>
        <dbReference type="ARBA" id="ARBA00022679"/>
    </source>
</evidence>
<keyword evidence="3 6" id="KW-0808">Transferase</keyword>
<evidence type="ECO:0000259" key="5">
    <source>
        <dbReference type="SMART" id="SM00470"/>
    </source>
</evidence>
<protein>
    <recommendedName>
        <fullName evidence="4">Methyltransferase</fullName>
        <ecNumber evidence="4">2.1.1.-</ecNumber>
    </recommendedName>
</protein>
<dbReference type="Pfam" id="PF01555">
    <property type="entry name" value="N6_N4_Mtase"/>
    <property type="match status" value="1"/>
</dbReference>
<dbReference type="InterPro" id="IPR036086">
    <property type="entry name" value="ParB/Sulfiredoxin_sf"/>
</dbReference>
<dbReference type="eggNOG" id="COG0863">
    <property type="taxonomic scope" value="Bacteria"/>
</dbReference>
<dbReference type="GO" id="GO:0007059">
    <property type="term" value="P:chromosome segregation"/>
    <property type="evidence" value="ECO:0007669"/>
    <property type="project" value="TreeGrafter"/>
</dbReference>
<dbReference type="PROSITE" id="PS00092">
    <property type="entry name" value="N6_MTASE"/>
    <property type="match status" value="1"/>
</dbReference>
<comment type="similarity">
    <text evidence="1 4">Belongs to the N(4)/N(6)-methyltransferase family.</text>
</comment>
<dbReference type="InterPro" id="IPR029063">
    <property type="entry name" value="SAM-dependent_MTases_sf"/>
</dbReference>
<dbReference type="GO" id="GO:0008170">
    <property type="term" value="F:N-methyltransferase activity"/>
    <property type="evidence" value="ECO:0007669"/>
    <property type="project" value="InterPro"/>
</dbReference>
<dbReference type="PRINTS" id="PR00508">
    <property type="entry name" value="S21N4MTFRASE"/>
</dbReference>
<dbReference type="SMART" id="SM00470">
    <property type="entry name" value="ParB"/>
    <property type="match status" value="1"/>
</dbReference>
<dbReference type="InterPro" id="IPR015840">
    <property type="entry name" value="DNA_MeTrfase_ParB"/>
</dbReference>
<dbReference type="Pfam" id="PF02195">
    <property type="entry name" value="ParB_N"/>
    <property type="match status" value="1"/>
</dbReference>
<dbReference type="eggNOG" id="COG1475">
    <property type="taxonomic scope" value="Bacteria"/>
</dbReference>
<dbReference type="AlphaFoldDB" id="C4F8G4"/>
<evidence type="ECO:0000256" key="2">
    <source>
        <dbReference type="ARBA" id="ARBA00022603"/>
    </source>
</evidence>
<dbReference type="GO" id="GO:0003677">
    <property type="term" value="F:DNA binding"/>
    <property type="evidence" value="ECO:0007669"/>
    <property type="project" value="InterPro"/>
</dbReference>
<dbReference type="PANTHER" id="PTHR33375:SF1">
    <property type="entry name" value="CHROMOSOME-PARTITIONING PROTEIN PARB-RELATED"/>
    <property type="match status" value="1"/>
</dbReference>
<proteinExistence type="inferred from homology"/>
<dbReference type="InterPro" id="IPR003115">
    <property type="entry name" value="ParB_N"/>
</dbReference>
<dbReference type="InterPro" id="IPR050336">
    <property type="entry name" value="Chromosome_partition/occlusion"/>
</dbReference>
<dbReference type="InterPro" id="IPR002941">
    <property type="entry name" value="DNA_methylase_N4/N6"/>
</dbReference>
<evidence type="ECO:0000313" key="7">
    <source>
        <dbReference type="Proteomes" id="UP000003295"/>
    </source>
</evidence>
<gene>
    <name evidence="6" type="ORF">COLINT_02335</name>
</gene>
<evidence type="ECO:0000313" key="6">
    <source>
        <dbReference type="EMBL" id="EEP44836.1"/>
    </source>
</evidence>
<keyword evidence="2 6" id="KW-0489">Methyltransferase</keyword>
<dbReference type="CDD" id="cd16403">
    <property type="entry name" value="ParB_N_like_MT"/>
    <property type="match status" value="1"/>
</dbReference>
<dbReference type="EMBL" id="ABXH02000005">
    <property type="protein sequence ID" value="EEP44836.1"/>
    <property type="molecule type" value="Genomic_DNA"/>
</dbReference>
<accession>C4F8G4</accession>
<dbReference type="PIRSF" id="PIRSF036758">
    <property type="entry name" value="Aden_M_ParB"/>
    <property type="match status" value="1"/>
</dbReference>
<dbReference type="PANTHER" id="PTHR33375">
    <property type="entry name" value="CHROMOSOME-PARTITIONING PROTEIN PARB-RELATED"/>
    <property type="match status" value="1"/>
</dbReference>
<dbReference type="STRING" id="521003.COLINT_02335"/>
<dbReference type="GO" id="GO:0032259">
    <property type="term" value="P:methylation"/>
    <property type="evidence" value="ECO:0007669"/>
    <property type="project" value="UniProtKB-KW"/>
</dbReference>
<feature type="domain" description="ParB-like N-terminal" evidence="5">
    <location>
        <begin position="9"/>
        <end position="99"/>
    </location>
</feature>
<dbReference type="SUPFAM" id="SSF110849">
    <property type="entry name" value="ParB/Sulfiredoxin"/>
    <property type="match status" value="1"/>
</dbReference>
<dbReference type="EC" id="2.1.1.-" evidence="4"/>
<organism evidence="6 7">
    <name type="scientific">Collinsella intestinalis DSM 13280</name>
    <dbReference type="NCBI Taxonomy" id="521003"/>
    <lineage>
        <taxon>Bacteria</taxon>
        <taxon>Bacillati</taxon>
        <taxon>Actinomycetota</taxon>
        <taxon>Coriobacteriia</taxon>
        <taxon>Coriobacteriales</taxon>
        <taxon>Coriobacteriaceae</taxon>
        <taxon>Collinsella</taxon>
    </lineage>
</organism>
<dbReference type="Proteomes" id="UP000003295">
    <property type="component" value="Unassembled WGS sequence"/>
</dbReference>
<evidence type="ECO:0000256" key="4">
    <source>
        <dbReference type="RuleBase" id="RU362026"/>
    </source>
</evidence>
<dbReference type="InterPro" id="IPR001091">
    <property type="entry name" value="RM_Methyltransferase"/>
</dbReference>
<dbReference type="GO" id="GO:0045881">
    <property type="term" value="P:positive regulation of sporulation resulting in formation of a cellular spore"/>
    <property type="evidence" value="ECO:0007669"/>
    <property type="project" value="TreeGrafter"/>
</dbReference>
<dbReference type="SUPFAM" id="SSF53335">
    <property type="entry name" value="S-adenosyl-L-methionine-dependent methyltransferases"/>
    <property type="match status" value="1"/>
</dbReference>
<comment type="caution">
    <text evidence="6">The sequence shown here is derived from an EMBL/GenBank/DDBJ whole genome shotgun (WGS) entry which is preliminary data.</text>
</comment>
<name>C4F8G4_9ACTN</name>
<reference evidence="6 7" key="1">
    <citation type="submission" date="2009-04" db="EMBL/GenBank/DDBJ databases">
        <authorList>
            <person name="Weinstock G."/>
            <person name="Sodergren E."/>
            <person name="Clifton S."/>
            <person name="Fulton L."/>
            <person name="Fulton B."/>
            <person name="Courtney L."/>
            <person name="Fronick C."/>
            <person name="Harrison M."/>
            <person name="Strong C."/>
            <person name="Farmer C."/>
            <person name="Delahaunty K."/>
            <person name="Markovic C."/>
            <person name="Hall O."/>
            <person name="Minx P."/>
            <person name="Tomlinson C."/>
            <person name="Mitreva M."/>
            <person name="Nelson J."/>
            <person name="Hou S."/>
            <person name="Wollam A."/>
            <person name="Pepin K.H."/>
            <person name="Johnson M."/>
            <person name="Bhonagiri V."/>
            <person name="Nash W.E."/>
            <person name="Warren W."/>
            <person name="Chinwalla A."/>
            <person name="Mardis E.R."/>
            <person name="Wilson R.K."/>
        </authorList>
    </citation>
    <scope>NUCLEOTIDE SEQUENCE [LARGE SCALE GENOMIC DNA]</scope>
    <source>
        <strain evidence="6 7">DSM 13280</strain>
    </source>
</reference>
<dbReference type="Gene3D" id="3.40.50.150">
    <property type="entry name" value="Vaccinia Virus protein VP39"/>
    <property type="match status" value="1"/>
</dbReference>
<dbReference type="GO" id="GO:0005694">
    <property type="term" value="C:chromosome"/>
    <property type="evidence" value="ECO:0007669"/>
    <property type="project" value="TreeGrafter"/>
</dbReference>
<dbReference type="Gene3D" id="3.90.1530.10">
    <property type="entry name" value="Conserved hypothetical protein from pyrococcus furiosus pfu- 392566-001, ParB domain"/>
    <property type="match status" value="1"/>
</dbReference>